<feature type="compositionally biased region" description="Low complexity" evidence="2">
    <location>
        <begin position="34"/>
        <end position="44"/>
    </location>
</feature>
<evidence type="ECO:0000313" key="4">
    <source>
        <dbReference type="Proteomes" id="UP000799757"/>
    </source>
</evidence>
<feature type="coiled-coil region" evidence="1">
    <location>
        <begin position="310"/>
        <end position="337"/>
    </location>
</feature>
<protein>
    <submittedName>
        <fullName evidence="3">Uncharacterized protein</fullName>
    </submittedName>
</protein>
<feature type="compositionally biased region" description="Basic residues" evidence="2">
    <location>
        <begin position="370"/>
        <end position="381"/>
    </location>
</feature>
<feature type="region of interest" description="Disordered" evidence="2">
    <location>
        <begin position="189"/>
        <end position="216"/>
    </location>
</feature>
<evidence type="ECO:0000313" key="3">
    <source>
        <dbReference type="EMBL" id="KAF2799152.1"/>
    </source>
</evidence>
<dbReference type="OrthoDB" id="3801416at2759"/>
<feature type="region of interest" description="Disordered" evidence="2">
    <location>
        <begin position="98"/>
        <end position="137"/>
    </location>
</feature>
<dbReference type="EMBL" id="MU001769">
    <property type="protein sequence ID" value="KAF2799152.1"/>
    <property type="molecule type" value="Genomic_DNA"/>
</dbReference>
<dbReference type="Proteomes" id="UP000799757">
    <property type="component" value="Unassembled WGS sequence"/>
</dbReference>
<evidence type="ECO:0000256" key="2">
    <source>
        <dbReference type="SAM" id="MobiDB-lite"/>
    </source>
</evidence>
<reference evidence="3" key="1">
    <citation type="journal article" date="2020" name="Stud. Mycol.">
        <title>101 Dothideomycetes genomes: a test case for predicting lifestyles and emergence of pathogens.</title>
        <authorList>
            <person name="Haridas S."/>
            <person name="Albert R."/>
            <person name="Binder M."/>
            <person name="Bloem J."/>
            <person name="Labutti K."/>
            <person name="Salamov A."/>
            <person name="Andreopoulos B."/>
            <person name="Baker S."/>
            <person name="Barry K."/>
            <person name="Bills G."/>
            <person name="Bluhm B."/>
            <person name="Cannon C."/>
            <person name="Castanera R."/>
            <person name="Culley D."/>
            <person name="Daum C."/>
            <person name="Ezra D."/>
            <person name="Gonzalez J."/>
            <person name="Henrissat B."/>
            <person name="Kuo A."/>
            <person name="Liang C."/>
            <person name="Lipzen A."/>
            <person name="Lutzoni F."/>
            <person name="Magnuson J."/>
            <person name="Mondo S."/>
            <person name="Nolan M."/>
            <person name="Ohm R."/>
            <person name="Pangilinan J."/>
            <person name="Park H.-J."/>
            <person name="Ramirez L."/>
            <person name="Alfaro M."/>
            <person name="Sun H."/>
            <person name="Tritt A."/>
            <person name="Yoshinaga Y."/>
            <person name="Zwiers L.-H."/>
            <person name="Turgeon B."/>
            <person name="Goodwin S."/>
            <person name="Spatafora J."/>
            <person name="Crous P."/>
            <person name="Grigoriev I."/>
        </authorList>
    </citation>
    <scope>NUCLEOTIDE SEQUENCE</scope>
    <source>
        <strain evidence="3">CBS 109.77</strain>
    </source>
</reference>
<accession>A0A6A6XRT2</accession>
<feature type="region of interest" description="Disordered" evidence="2">
    <location>
        <begin position="362"/>
        <end position="395"/>
    </location>
</feature>
<dbReference type="AlphaFoldDB" id="A0A6A6XRT2"/>
<evidence type="ECO:0000256" key="1">
    <source>
        <dbReference type="SAM" id="Coils"/>
    </source>
</evidence>
<gene>
    <name evidence="3" type="ORF">K505DRAFT_332812</name>
</gene>
<keyword evidence="1" id="KW-0175">Coiled coil</keyword>
<organism evidence="3 4">
    <name type="scientific">Melanomma pulvis-pyrius CBS 109.77</name>
    <dbReference type="NCBI Taxonomy" id="1314802"/>
    <lineage>
        <taxon>Eukaryota</taxon>
        <taxon>Fungi</taxon>
        <taxon>Dikarya</taxon>
        <taxon>Ascomycota</taxon>
        <taxon>Pezizomycotina</taxon>
        <taxon>Dothideomycetes</taxon>
        <taxon>Pleosporomycetidae</taxon>
        <taxon>Pleosporales</taxon>
        <taxon>Melanommataceae</taxon>
        <taxon>Melanomma</taxon>
    </lineage>
</organism>
<feature type="region of interest" description="Disordered" evidence="2">
    <location>
        <begin position="1"/>
        <end position="48"/>
    </location>
</feature>
<proteinExistence type="predicted"/>
<sequence>MDDTAFALPLPRNLSRDKTRPTTHLPERPPSSISPPLVSPNSPSNRVDFAMQNNLACPQSPRDQIEVAETPLGGVAPHAPEQPSAAIECKISSPRVAPLAQYPDPSAASPAQLDVVAESSDSSETRLTPSNLSGVSTPLETSDGYDLSAFGADSIKFSATEDKYKVLSPPSSCGGGSDDDHEHTTLVNTAATSPIPPLPSSSPPLSTSDDEEDKGRLDRIRTAIVYTRDQLSTGLEPAVQSNFTIERTNPPSAALILLRRAHHNSLAYKIYESDKSVCYSLGVPPAGLMFGAVSPQWWTGKSRAQVKAGVFANEADVKKAEVEVNKAEKRRQKSEKSGRLKIERKILEEGLRRRNAGLRMWDEAGDKGGKQSKGRKSRKLMKQQQHMGVEGPYGGSDEEEIAVWWGEHGRGKGPGWIEAGRQIQRRQEMDAQHSEESSTRLVWL</sequence>
<name>A0A6A6XRT2_9PLEO</name>
<feature type="compositionally biased region" description="Polar residues" evidence="2">
    <location>
        <begin position="119"/>
        <end position="137"/>
    </location>
</feature>
<keyword evidence="4" id="KW-1185">Reference proteome</keyword>